<name>A0A261XWQ0_9FUNG</name>
<evidence type="ECO:0000256" key="2">
    <source>
        <dbReference type="SAM" id="MobiDB-lite"/>
    </source>
</evidence>
<keyword evidence="4" id="KW-1185">Reference proteome</keyword>
<dbReference type="GO" id="GO:0007059">
    <property type="term" value="P:chromosome segregation"/>
    <property type="evidence" value="ECO:0007669"/>
    <property type="project" value="InterPro"/>
</dbReference>
<proteinExistence type="predicted"/>
<feature type="region of interest" description="Disordered" evidence="2">
    <location>
        <begin position="1"/>
        <end position="79"/>
    </location>
</feature>
<dbReference type="PANTHER" id="PTHR14778:SF2">
    <property type="entry name" value="KINETOCHORE-ASSOCIATED PROTEIN DSN1 HOMOLOG"/>
    <property type="match status" value="1"/>
</dbReference>
<sequence>MRPFDFTSTLSRSTNINRKKRDAESRSLPSPKPSPPDELRNYTKSRKKAQASALTTDPVSKGKSKADIRPPSNNFSFRKPTDTVVAIPVTETPMIRRNQDFRNAKRRSSLAMRGKRASSIGSKFIAMPHKSISTKEFFRHISAVLPDPLRMKQLLIWCGRRAIDSQLAETKALSRPARLAKQIEESVVSDLLQGNLSTSWYQRLDDSSIADAEERKPHPQNVANLKKLEEYEATLERLRREAEAWKTVVTTFNTFHANVMDTCPPVPEKYNTAPAPAVSTLDTINKDAITLTEDNVDLDSLTEEERAFLQECDEQPDSKDEWLDEIVNGLEVKVDKLFHTLYTADQFERITKDFCEDLFTTILSAQKNKSREQLQPMDLLRALAKSK</sequence>
<dbReference type="EMBL" id="MVBO01000125">
    <property type="protein sequence ID" value="OZJ02789.1"/>
    <property type="molecule type" value="Genomic_DNA"/>
</dbReference>
<feature type="coiled-coil region" evidence="1">
    <location>
        <begin position="221"/>
        <end position="248"/>
    </location>
</feature>
<accession>A0A261XWQ0</accession>
<dbReference type="OrthoDB" id="3364649at2759"/>
<dbReference type="PANTHER" id="PTHR14778">
    <property type="entry name" value="KINETOCHORE-ASSOCIATED PROTEIN DSN1 HOMOLOG"/>
    <property type="match status" value="1"/>
</dbReference>
<comment type="caution">
    <text evidence="3">The sequence shown here is derived from an EMBL/GenBank/DDBJ whole genome shotgun (WGS) entry which is preliminary data.</text>
</comment>
<dbReference type="GO" id="GO:0000444">
    <property type="term" value="C:MIS12/MIND type complex"/>
    <property type="evidence" value="ECO:0007669"/>
    <property type="project" value="InterPro"/>
</dbReference>
<dbReference type="GO" id="GO:0051301">
    <property type="term" value="P:cell division"/>
    <property type="evidence" value="ECO:0007669"/>
    <property type="project" value="InterPro"/>
</dbReference>
<reference evidence="3 4" key="1">
    <citation type="journal article" date="2017" name="Mycologia">
        <title>Bifiguratus adelaidae, gen. et sp. nov., a new member of Mucoromycotina in endophytic and soil-dwelling habitats.</title>
        <authorList>
            <person name="Torres-Cruz T.J."/>
            <person name="Billingsley Tobias T.L."/>
            <person name="Almatruk M."/>
            <person name="Hesse C."/>
            <person name="Kuske C.R."/>
            <person name="Desiro A."/>
            <person name="Benucci G.M."/>
            <person name="Bonito G."/>
            <person name="Stajich J.E."/>
            <person name="Dunlap C."/>
            <person name="Arnold A.E."/>
            <person name="Porras-Alfaro A."/>
        </authorList>
    </citation>
    <scope>NUCLEOTIDE SEQUENCE [LARGE SCALE GENOMIC DNA]</scope>
    <source>
        <strain evidence="3 4">AZ0501</strain>
    </source>
</reference>
<feature type="compositionally biased region" description="Polar residues" evidence="2">
    <location>
        <begin position="1"/>
        <end position="16"/>
    </location>
</feature>
<dbReference type="InterPro" id="IPR013218">
    <property type="entry name" value="Dsn1/Mis13"/>
</dbReference>
<evidence type="ECO:0000313" key="4">
    <source>
        <dbReference type="Proteomes" id="UP000242875"/>
    </source>
</evidence>
<evidence type="ECO:0000313" key="3">
    <source>
        <dbReference type="EMBL" id="OZJ02789.1"/>
    </source>
</evidence>
<dbReference type="Pfam" id="PF08202">
    <property type="entry name" value="MIS13"/>
    <property type="match status" value="1"/>
</dbReference>
<organism evidence="3 4">
    <name type="scientific">Bifiguratus adelaidae</name>
    <dbReference type="NCBI Taxonomy" id="1938954"/>
    <lineage>
        <taxon>Eukaryota</taxon>
        <taxon>Fungi</taxon>
        <taxon>Fungi incertae sedis</taxon>
        <taxon>Mucoromycota</taxon>
        <taxon>Mucoromycotina</taxon>
        <taxon>Endogonomycetes</taxon>
        <taxon>Endogonales</taxon>
        <taxon>Endogonales incertae sedis</taxon>
        <taxon>Bifiguratus</taxon>
    </lineage>
</organism>
<evidence type="ECO:0000256" key="1">
    <source>
        <dbReference type="SAM" id="Coils"/>
    </source>
</evidence>
<gene>
    <name evidence="3" type="ORF">BZG36_04430</name>
</gene>
<keyword evidence="1" id="KW-0175">Coiled coil</keyword>
<protein>
    <submittedName>
        <fullName evidence="3">Uncharacterized protein</fullName>
    </submittedName>
</protein>
<dbReference type="Proteomes" id="UP000242875">
    <property type="component" value="Unassembled WGS sequence"/>
</dbReference>
<dbReference type="AlphaFoldDB" id="A0A261XWQ0"/>